<evidence type="ECO:0000313" key="1">
    <source>
        <dbReference type="EMBL" id="KAK8727156.1"/>
    </source>
</evidence>
<comment type="caution">
    <text evidence="1">The sequence shown here is derived from an EMBL/GenBank/DDBJ whole genome shotgun (WGS) entry which is preliminary data.</text>
</comment>
<keyword evidence="2" id="KW-1185">Reference proteome</keyword>
<accession>A0AAW0WIT0</accession>
<proteinExistence type="predicted"/>
<protein>
    <submittedName>
        <fullName evidence="1">Uncharacterized protein</fullName>
    </submittedName>
</protein>
<evidence type="ECO:0000313" key="2">
    <source>
        <dbReference type="Proteomes" id="UP001445076"/>
    </source>
</evidence>
<name>A0AAW0WIT0_CHEQU</name>
<gene>
    <name evidence="1" type="ORF">OTU49_009721</name>
</gene>
<dbReference type="Proteomes" id="UP001445076">
    <property type="component" value="Unassembled WGS sequence"/>
</dbReference>
<sequence length="152" mass="17373">MDEEDREEQFEEDVEDLLEEIDETFDRLDKREGDEDVWEKVLYDEDGNEVAFVFDKLHSLGSEDQDCGPEEKYRTSTVSVSSALMRVLFLKIQSSLLRILLSSSPALLPNPSSGSAPMKSQMSPNSLLMVPHALMLSKENWVTVGFWQLWPT</sequence>
<dbReference type="AlphaFoldDB" id="A0AAW0WIT0"/>
<dbReference type="EMBL" id="JARKIK010000076">
    <property type="protein sequence ID" value="KAK8727156.1"/>
    <property type="molecule type" value="Genomic_DNA"/>
</dbReference>
<organism evidence="1 2">
    <name type="scientific">Cherax quadricarinatus</name>
    <name type="common">Australian red claw crayfish</name>
    <dbReference type="NCBI Taxonomy" id="27406"/>
    <lineage>
        <taxon>Eukaryota</taxon>
        <taxon>Metazoa</taxon>
        <taxon>Ecdysozoa</taxon>
        <taxon>Arthropoda</taxon>
        <taxon>Crustacea</taxon>
        <taxon>Multicrustacea</taxon>
        <taxon>Malacostraca</taxon>
        <taxon>Eumalacostraca</taxon>
        <taxon>Eucarida</taxon>
        <taxon>Decapoda</taxon>
        <taxon>Pleocyemata</taxon>
        <taxon>Astacidea</taxon>
        <taxon>Parastacoidea</taxon>
        <taxon>Parastacidae</taxon>
        <taxon>Cherax</taxon>
    </lineage>
</organism>
<reference evidence="1 2" key="1">
    <citation type="journal article" date="2024" name="BMC Genomics">
        <title>Genome assembly of redclaw crayfish (Cherax quadricarinatus) provides insights into its immune adaptation and hypoxia tolerance.</title>
        <authorList>
            <person name="Liu Z."/>
            <person name="Zheng J."/>
            <person name="Li H."/>
            <person name="Fang K."/>
            <person name="Wang S."/>
            <person name="He J."/>
            <person name="Zhou D."/>
            <person name="Weng S."/>
            <person name="Chi M."/>
            <person name="Gu Z."/>
            <person name="He J."/>
            <person name="Li F."/>
            <person name="Wang M."/>
        </authorList>
    </citation>
    <scope>NUCLEOTIDE SEQUENCE [LARGE SCALE GENOMIC DNA]</scope>
    <source>
        <strain evidence="1">ZL_2023a</strain>
    </source>
</reference>